<dbReference type="STRING" id="1637975.AN957_18455"/>
<protein>
    <submittedName>
        <fullName evidence="1">Uncharacterized protein</fullName>
    </submittedName>
</protein>
<dbReference type="Proteomes" id="UP000050996">
    <property type="component" value="Unassembled WGS sequence"/>
</dbReference>
<sequence length="76" mass="9164">MKQEDYFIVGKLRTRTYICGKTESGVKNLYKAFHFIFAYLLKRTSRMDVFFGSKPLVYCLNRDLYLETKLQPKRKR</sequence>
<gene>
    <name evidence="1" type="ORF">AN957_18455</name>
</gene>
<dbReference type="EMBL" id="LJIX01000006">
    <property type="protein sequence ID" value="KQL20369.1"/>
    <property type="molecule type" value="Genomic_DNA"/>
</dbReference>
<dbReference type="AlphaFoldDB" id="A0A0Q3QQD1"/>
<reference evidence="1 2" key="1">
    <citation type="submission" date="2015-09" db="EMBL/GenBank/DDBJ databases">
        <title>Genome sequencing project for genomic taxonomy and phylogenomics of Bacillus-like bacteria.</title>
        <authorList>
            <person name="Liu B."/>
            <person name="Wang J."/>
            <person name="Zhu Y."/>
            <person name="Liu G."/>
            <person name="Chen Q."/>
            <person name="Chen Z."/>
            <person name="Lan J."/>
            <person name="Che J."/>
            <person name="Ge C."/>
            <person name="Shi H."/>
            <person name="Pan Z."/>
            <person name="Liu X."/>
        </authorList>
    </citation>
    <scope>NUCLEOTIDE SEQUENCE [LARGE SCALE GENOMIC DNA]</scope>
    <source>
        <strain evidence="1 2">FJAT-18043</strain>
    </source>
</reference>
<evidence type="ECO:0000313" key="1">
    <source>
        <dbReference type="EMBL" id="KQL20369.1"/>
    </source>
</evidence>
<evidence type="ECO:0000313" key="2">
    <source>
        <dbReference type="Proteomes" id="UP000050996"/>
    </source>
</evidence>
<keyword evidence="2" id="KW-1185">Reference proteome</keyword>
<organism evidence="1 2">
    <name type="scientific">Cytobacillus solani</name>
    <dbReference type="NCBI Taxonomy" id="1637975"/>
    <lineage>
        <taxon>Bacteria</taxon>
        <taxon>Bacillati</taxon>
        <taxon>Bacillota</taxon>
        <taxon>Bacilli</taxon>
        <taxon>Bacillales</taxon>
        <taxon>Bacillaceae</taxon>
        <taxon>Cytobacillus</taxon>
    </lineage>
</organism>
<accession>A0A0Q3QQD1</accession>
<proteinExistence type="predicted"/>
<comment type="caution">
    <text evidence="1">The sequence shown here is derived from an EMBL/GenBank/DDBJ whole genome shotgun (WGS) entry which is preliminary data.</text>
</comment>
<name>A0A0Q3QQD1_9BACI</name>
<dbReference type="PATRIC" id="fig|1637975.4.peg.3643"/>